<dbReference type="InterPro" id="IPR029787">
    <property type="entry name" value="Nucleotide_cyclase"/>
</dbReference>
<evidence type="ECO:0000313" key="4">
    <source>
        <dbReference type="EMBL" id="CRH08200.1"/>
    </source>
</evidence>
<dbReference type="PANTHER" id="PTHR46663">
    <property type="entry name" value="DIGUANYLATE CYCLASE DGCT-RELATED"/>
    <property type="match status" value="1"/>
</dbReference>
<dbReference type="PROSITE" id="PS50887">
    <property type="entry name" value="GGDEF"/>
    <property type="match status" value="1"/>
</dbReference>
<keyword evidence="2" id="KW-0472">Membrane</keyword>
<name>A0A1S7LMV9_MAGMO</name>
<feature type="transmembrane region" description="Helical" evidence="2">
    <location>
        <begin position="213"/>
        <end position="234"/>
    </location>
</feature>
<feature type="domain" description="GGDEF" evidence="3">
    <location>
        <begin position="288"/>
        <end position="421"/>
    </location>
</feature>
<dbReference type="InterPro" id="IPR052163">
    <property type="entry name" value="DGC-Regulatory_Protein"/>
</dbReference>
<feature type="transmembrane region" description="Helical" evidence="2">
    <location>
        <begin position="20"/>
        <end position="44"/>
    </location>
</feature>
<organism evidence="4">
    <name type="scientific">Magnetococcus massalia (strain MO-1)</name>
    <dbReference type="NCBI Taxonomy" id="451514"/>
    <lineage>
        <taxon>Bacteria</taxon>
        <taxon>Pseudomonadati</taxon>
        <taxon>Pseudomonadota</taxon>
        <taxon>Magnetococcia</taxon>
        <taxon>Magnetococcales</taxon>
        <taxon>Magnetococcaceae</taxon>
        <taxon>Magnetococcus</taxon>
    </lineage>
</organism>
<dbReference type="CDD" id="cd01949">
    <property type="entry name" value="GGDEF"/>
    <property type="match status" value="1"/>
</dbReference>
<reference evidence="4" key="1">
    <citation type="submission" date="2015-04" db="EMBL/GenBank/DDBJ databases">
        <authorList>
            <person name="Syromyatnikov M.Y."/>
            <person name="Popov V.N."/>
        </authorList>
    </citation>
    <scope>NUCLEOTIDE SEQUENCE</scope>
    <source>
        <strain evidence="4">MO-1</strain>
    </source>
</reference>
<feature type="coiled-coil region" evidence="1">
    <location>
        <begin position="178"/>
        <end position="205"/>
    </location>
</feature>
<protein>
    <recommendedName>
        <fullName evidence="3">GGDEF domain-containing protein</fullName>
    </recommendedName>
</protein>
<proteinExistence type="predicted"/>
<dbReference type="Gene3D" id="3.30.70.270">
    <property type="match status" value="1"/>
</dbReference>
<dbReference type="GO" id="GO:0003824">
    <property type="term" value="F:catalytic activity"/>
    <property type="evidence" value="ECO:0007669"/>
    <property type="project" value="UniProtKB-ARBA"/>
</dbReference>
<keyword evidence="2" id="KW-1133">Transmembrane helix</keyword>
<dbReference type="SUPFAM" id="SSF55073">
    <property type="entry name" value="Nucleotide cyclase"/>
    <property type="match status" value="1"/>
</dbReference>
<gene>
    <name evidence="4" type="ORF">MAGMO_4072</name>
</gene>
<dbReference type="AlphaFoldDB" id="A0A1S7LMV9"/>
<sequence>MKNRLREHLTRSDDLTISRVRIIIGLFITILLFVSAINYSAMLVGDGVRAYIRGEGIWAKAQKEAVLALLQYSHSGDAKKFVAFEKAIAVNLGDRQARIALSQSPPDMEKARAGMAQGKNAPQDIEILTQFFLYFEHFPYMAQAIEIWEEGDGKILQLITLANALKSAQESGASNGRISALRLQIRDLNTELDDLEYRFSETLSEGARWIKQMTITIGVSVLLLAIIIGTYISYQILQKISKSIALQKIMEEEIRRQARLDPLTGLGNRSYFTNRCLEHFELARREKKLLALCYLDLDRFKPVNDNHGHATGDKLLQQVSAILKRCSRKTDVVVRLGGDEFGILIVYPEDRAAVEMITQRIIDEVQKPTTIMGQQVQIGISIGIAMFPDHSTNLDNLMHCADAGLYEAKKSGRNQFKFYQMH</sequence>
<evidence type="ECO:0000256" key="1">
    <source>
        <dbReference type="SAM" id="Coils"/>
    </source>
</evidence>
<dbReference type="SMART" id="SM00267">
    <property type="entry name" value="GGDEF"/>
    <property type="match status" value="1"/>
</dbReference>
<accession>A0A1S7LMV9</accession>
<dbReference type="FunFam" id="3.30.70.270:FF:000001">
    <property type="entry name" value="Diguanylate cyclase domain protein"/>
    <property type="match status" value="1"/>
</dbReference>
<evidence type="ECO:0000259" key="3">
    <source>
        <dbReference type="PROSITE" id="PS50887"/>
    </source>
</evidence>
<dbReference type="InterPro" id="IPR000160">
    <property type="entry name" value="GGDEF_dom"/>
</dbReference>
<dbReference type="NCBIfam" id="TIGR00254">
    <property type="entry name" value="GGDEF"/>
    <property type="match status" value="1"/>
</dbReference>
<dbReference type="PANTHER" id="PTHR46663:SF2">
    <property type="entry name" value="GGDEF DOMAIN-CONTAINING PROTEIN"/>
    <property type="match status" value="1"/>
</dbReference>
<dbReference type="InterPro" id="IPR043128">
    <property type="entry name" value="Rev_trsase/Diguanyl_cyclase"/>
</dbReference>
<keyword evidence="1" id="KW-0175">Coiled coil</keyword>
<evidence type="ECO:0000256" key="2">
    <source>
        <dbReference type="SAM" id="Phobius"/>
    </source>
</evidence>
<dbReference type="EMBL" id="LO017727">
    <property type="protein sequence ID" value="CRH08200.1"/>
    <property type="molecule type" value="Genomic_DNA"/>
</dbReference>
<keyword evidence="2" id="KW-0812">Transmembrane</keyword>
<dbReference type="Pfam" id="PF00990">
    <property type="entry name" value="GGDEF"/>
    <property type="match status" value="1"/>
</dbReference>